<evidence type="ECO:0000313" key="3">
    <source>
        <dbReference type="Proteomes" id="UP000074561"/>
    </source>
</evidence>
<dbReference type="Gene3D" id="3.90.1580.10">
    <property type="entry name" value="paralog of FGE (formylglycine-generating enzyme)"/>
    <property type="match status" value="1"/>
</dbReference>
<dbReference type="InterPro" id="IPR051043">
    <property type="entry name" value="Sulfatase_Mod_Factor_Kinase"/>
</dbReference>
<dbReference type="Pfam" id="PF03781">
    <property type="entry name" value="FGE-sulfatase"/>
    <property type="match status" value="1"/>
</dbReference>
<organism evidence="2 3">
    <name type="scientific">Collimonas pratensis</name>
    <dbReference type="NCBI Taxonomy" id="279113"/>
    <lineage>
        <taxon>Bacteria</taxon>
        <taxon>Pseudomonadati</taxon>
        <taxon>Pseudomonadota</taxon>
        <taxon>Betaproteobacteria</taxon>
        <taxon>Burkholderiales</taxon>
        <taxon>Oxalobacteraceae</taxon>
        <taxon>Collimonas</taxon>
    </lineage>
</organism>
<dbReference type="InterPro" id="IPR005532">
    <property type="entry name" value="SUMF_dom"/>
</dbReference>
<evidence type="ECO:0000259" key="1">
    <source>
        <dbReference type="Pfam" id="PF03781"/>
    </source>
</evidence>
<evidence type="ECO:0000313" key="2">
    <source>
        <dbReference type="EMBL" id="AMP05044.1"/>
    </source>
</evidence>
<dbReference type="Proteomes" id="UP000074561">
    <property type="component" value="Chromosome"/>
</dbReference>
<proteinExistence type="predicted"/>
<dbReference type="PANTHER" id="PTHR23150">
    <property type="entry name" value="SULFATASE MODIFYING FACTOR 1, 2"/>
    <property type="match status" value="1"/>
</dbReference>
<dbReference type="InterPro" id="IPR042095">
    <property type="entry name" value="SUMF_sf"/>
</dbReference>
<dbReference type="KEGG" id="cpra:CPter91_2696"/>
<dbReference type="SUPFAM" id="SSF56436">
    <property type="entry name" value="C-type lectin-like"/>
    <property type="match status" value="1"/>
</dbReference>
<sequence length="228" mass="25606">MKHPFETLTLKTARIPAGTIAMRDDRTGRRWLVKLPSFAIGCYPVTQAQYGEICGQWPSSHAAAQCPVENVSWIDAVRFCNLLSRAEGLADGYQIHDDETAASLIPGSWGYRLPSEAEWEYACRAGSNGPRYGELEDIAWYRDNSRGSTQDVGQKQPNAWGLYDTLGNVWEWCSDLYDPEVYGAYRVFRGGGWSDLERGCLASNRRRSHPTFAIDDLGFRIARSLEQG</sequence>
<dbReference type="RefSeq" id="WP_061940632.1">
    <property type="nucleotide sequence ID" value="NZ_CP013234.1"/>
</dbReference>
<dbReference type="EMBL" id="CP013234">
    <property type="protein sequence ID" value="AMP05044.1"/>
    <property type="molecule type" value="Genomic_DNA"/>
</dbReference>
<reference evidence="2 3" key="1">
    <citation type="submission" date="2015-11" db="EMBL/GenBank/DDBJ databases">
        <title>Exploring the genomic traits of fungus-feeding bacterial genus Collimonas.</title>
        <authorList>
            <person name="Song C."/>
            <person name="Schmidt R."/>
            <person name="de Jager V."/>
            <person name="Krzyzanowska D."/>
            <person name="Jongedijk E."/>
            <person name="Cankar K."/>
            <person name="Beekwilder J."/>
            <person name="van Veen A."/>
            <person name="de Boer W."/>
            <person name="van Veen J.A."/>
            <person name="Garbeva P."/>
        </authorList>
    </citation>
    <scope>NUCLEOTIDE SEQUENCE [LARGE SCALE GENOMIC DNA]</scope>
    <source>
        <strain evidence="2 3">Ter91</strain>
    </source>
</reference>
<dbReference type="AlphaFoldDB" id="A0A127Q4T1"/>
<name>A0A127Q4T1_9BURK</name>
<accession>A0A127Q4T1</accession>
<feature type="domain" description="Sulfatase-modifying factor enzyme-like" evidence="1">
    <location>
        <begin position="14"/>
        <end position="223"/>
    </location>
</feature>
<dbReference type="GO" id="GO:0120147">
    <property type="term" value="F:formylglycine-generating oxidase activity"/>
    <property type="evidence" value="ECO:0007669"/>
    <property type="project" value="TreeGrafter"/>
</dbReference>
<dbReference type="STRING" id="279113.CPter91_2696"/>
<dbReference type="InterPro" id="IPR016187">
    <property type="entry name" value="CTDL_fold"/>
</dbReference>
<protein>
    <submittedName>
        <fullName evidence="2">Formylglycine-generating sulfatase enzyme family protein</fullName>
    </submittedName>
</protein>
<dbReference type="PANTHER" id="PTHR23150:SF19">
    <property type="entry name" value="FORMYLGLYCINE-GENERATING ENZYME"/>
    <property type="match status" value="1"/>
</dbReference>
<dbReference type="OrthoDB" id="9768004at2"/>
<gene>
    <name evidence="2" type="ORF">CPter91_2696</name>
</gene>
<dbReference type="PATRIC" id="fig|279113.9.peg.2660"/>